<organism evidence="2 3">
    <name type="scientific">Flemingia macrophylla</name>
    <dbReference type="NCBI Taxonomy" id="520843"/>
    <lineage>
        <taxon>Eukaryota</taxon>
        <taxon>Viridiplantae</taxon>
        <taxon>Streptophyta</taxon>
        <taxon>Embryophyta</taxon>
        <taxon>Tracheophyta</taxon>
        <taxon>Spermatophyta</taxon>
        <taxon>Magnoliopsida</taxon>
        <taxon>eudicotyledons</taxon>
        <taxon>Gunneridae</taxon>
        <taxon>Pentapetalae</taxon>
        <taxon>rosids</taxon>
        <taxon>fabids</taxon>
        <taxon>Fabales</taxon>
        <taxon>Fabaceae</taxon>
        <taxon>Papilionoideae</taxon>
        <taxon>50 kb inversion clade</taxon>
        <taxon>NPAAA clade</taxon>
        <taxon>indigoferoid/millettioid clade</taxon>
        <taxon>Phaseoleae</taxon>
        <taxon>Flemingia</taxon>
    </lineage>
</organism>
<comment type="caution">
    <text evidence="2">The sequence shown here is derived from an EMBL/GenBank/DDBJ whole genome shotgun (WGS) entry which is preliminary data.</text>
</comment>
<proteinExistence type="predicted"/>
<name>A0ABD1NN36_9FABA</name>
<keyword evidence="3" id="KW-1185">Reference proteome</keyword>
<sequence>MKRGYSIAVTFYVIIFLVLFSYSMKVEGVRALKDESSPSFITLIINQAYSGPSHRGRGH</sequence>
<accession>A0ABD1NN36</accession>
<protein>
    <submittedName>
        <fullName evidence="2">Uncharacterized protein</fullName>
    </submittedName>
</protein>
<evidence type="ECO:0000256" key="1">
    <source>
        <dbReference type="SAM" id="Phobius"/>
    </source>
</evidence>
<gene>
    <name evidence="2" type="ORF">Fmac_003559</name>
</gene>
<feature type="transmembrane region" description="Helical" evidence="1">
    <location>
        <begin position="6"/>
        <end position="24"/>
    </location>
</feature>
<reference evidence="2 3" key="1">
    <citation type="submission" date="2024-08" db="EMBL/GenBank/DDBJ databases">
        <title>Insights into the chromosomal genome structure of Flemingia macrophylla.</title>
        <authorList>
            <person name="Ding Y."/>
            <person name="Zhao Y."/>
            <person name="Bi W."/>
            <person name="Wu M."/>
            <person name="Zhao G."/>
            <person name="Gong Y."/>
            <person name="Li W."/>
            <person name="Zhang P."/>
        </authorList>
    </citation>
    <scope>NUCLEOTIDE SEQUENCE [LARGE SCALE GENOMIC DNA]</scope>
    <source>
        <strain evidence="2">DYQJB</strain>
        <tissue evidence="2">Leaf</tissue>
    </source>
</reference>
<dbReference type="AlphaFoldDB" id="A0ABD1NN36"/>
<dbReference type="Proteomes" id="UP001603857">
    <property type="component" value="Unassembled WGS sequence"/>
</dbReference>
<keyword evidence="1" id="KW-0472">Membrane</keyword>
<keyword evidence="1" id="KW-1133">Transmembrane helix</keyword>
<dbReference type="EMBL" id="JBGMDY010000001">
    <property type="protein sequence ID" value="KAL2349559.1"/>
    <property type="molecule type" value="Genomic_DNA"/>
</dbReference>
<evidence type="ECO:0000313" key="3">
    <source>
        <dbReference type="Proteomes" id="UP001603857"/>
    </source>
</evidence>
<keyword evidence="1" id="KW-0812">Transmembrane</keyword>
<evidence type="ECO:0000313" key="2">
    <source>
        <dbReference type="EMBL" id="KAL2349559.1"/>
    </source>
</evidence>